<sequence>MGMALSVYPCLDPNDTVHLVRDAELSGKQVEIIIPGPACSLDHGQQGEGSQRGGEKEVEREGGIVIAKTNDKIRCAIWMRNWLCPLSLQYHKDYITICGVVGGGGGYGVVVVVGGGGGGGDCRCCFAFQFRFIFKNHLRKLLGRGLSNHTLAEPRPESWSKFSEDRHHQCLCIEVNHKEPLGEHREIRHKYCENPVNMNEELLFYNFNHGYASCSVPRDITLSLPHS</sequence>
<keyword evidence="3" id="KW-1185">Reference proteome</keyword>
<evidence type="ECO:0000313" key="3">
    <source>
        <dbReference type="Proteomes" id="UP000735302"/>
    </source>
</evidence>
<gene>
    <name evidence="2" type="ORF">PoB_003487400</name>
</gene>
<comment type="caution">
    <text evidence="2">The sequence shown here is derived from an EMBL/GenBank/DDBJ whole genome shotgun (WGS) entry which is preliminary data.</text>
</comment>
<feature type="region of interest" description="Disordered" evidence="1">
    <location>
        <begin position="40"/>
        <end position="60"/>
    </location>
</feature>
<reference evidence="2 3" key="1">
    <citation type="journal article" date="2021" name="Elife">
        <title>Chloroplast acquisition without the gene transfer in kleptoplastic sea slugs, Plakobranchus ocellatus.</title>
        <authorList>
            <person name="Maeda T."/>
            <person name="Takahashi S."/>
            <person name="Yoshida T."/>
            <person name="Shimamura S."/>
            <person name="Takaki Y."/>
            <person name="Nagai Y."/>
            <person name="Toyoda A."/>
            <person name="Suzuki Y."/>
            <person name="Arimoto A."/>
            <person name="Ishii H."/>
            <person name="Satoh N."/>
            <person name="Nishiyama T."/>
            <person name="Hasebe M."/>
            <person name="Maruyama T."/>
            <person name="Minagawa J."/>
            <person name="Obokata J."/>
            <person name="Shigenobu S."/>
        </authorList>
    </citation>
    <scope>NUCLEOTIDE SEQUENCE [LARGE SCALE GENOMIC DNA]</scope>
</reference>
<name>A0AAV4AQD8_9GAST</name>
<evidence type="ECO:0000256" key="1">
    <source>
        <dbReference type="SAM" id="MobiDB-lite"/>
    </source>
</evidence>
<dbReference type="EMBL" id="BLXT01003952">
    <property type="protein sequence ID" value="GFO08369.1"/>
    <property type="molecule type" value="Genomic_DNA"/>
</dbReference>
<evidence type="ECO:0000313" key="2">
    <source>
        <dbReference type="EMBL" id="GFO08369.1"/>
    </source>
</evidence>
<accession>A0AAV4AQD8</accession>
<dbReference type="Proteomes" id="UP000735302">
    <property type="component" value="Unassembled WGS sequence"/>
</dbReference>
<proteinExistence type="predicted"/>
<protein>
    <submittedName>
        <fullName evidence="2">Uncharacterized protein</fullName>
    </submittedName>
</protein>
<dbReference type="AlphaFoldDB" id="A0AAV4AQD8"/>
<organism evidence="2 3">
    <name type="scientific">Plakobranchus ocellatus</name>
    <dbReference type="NCBI Taxonomy" id="259542"/>
    <lineage>
        <taxon>Eukaryota</taxon>
        <taxon>Metazoa</taxon>
        <taxon>Spiralia</taxon>
        <taxon>Lophotrochozoa</taxon>
        <taxon>Mollusca</taxon>
        <taxon>Gastropoda</taxon>
        <taxon>Heterobranchia</taxon>
        <taxon>Euthyneura</taxon>
        <taxon>Panpulmonata</taxon>
        <taxon>Sacoglossa</taxon>
        <taxon>Placobranchoidea</taxon>
        <taxon>Plakobranchidae</taxon>
        <taxon>Plakobranchus</taxon>
    </lineage>
</organism>